<organism evidence="1 2">
    <name type="scientific">Pseudomonas mediterranea</name>
    <dbReference type="NCBI Taxonomy" id="183795"/>
    <lineage>
        <taxon>Bacteria</taxon>
        <taxon>Pseudomonadati</taxon>
        <taxon>Pseudomonadota</taxon>
        <taxon>Gammaproteobacteria</taxon>
        <taxon>Pseudomonadales</taxon>
        <taxon>Pseudomonadaceae</taxon>
        <taxon>Pseudomonas</taxon>
    </lineage>
</organism>
<proteinExistence type="predicted"/>
<evidence type="ECO:0000313" key="1">
    <source>
        <dbReference type="EMBL" id="SDU66282.1"/>
    </source>
</evidence>
<evidence type="ECO:0000313" key="2">
    <source>
        <dbReference type="Proteomes" id="UP000183772"/>
    </source>
</evidence>
<dbReference type="EMBL" id="LT629790">
    <property type="protein sequence ID" value="SDU66282.1"/>
    <property type="molecule type" value="Genomic_DNA"/>
</dbReference>
<gene>
    <name evidence="1" type="ORF">SAMN05216476_4096</name>
</gene>
<dbReference type="InterPro" id="IPR025737">
    <property type="entry name" value="FApF"/>
</dbReference>
<keyword evidence="2" id="KW-1185">Reference proteome</keyword>
<dbReference type="GeneID" id="76214149"/>
<protein>
    <submittedName>
        <fullName evidence="1">Uncharacterized conserved protein</fullName>
    </submittedName>
</protein>
<sequence>MHSLIGSENKLMTLGAFRVNFNSLDVIRGLDRSCRQLCKFMLFFCLTTVMFLGRAYASEGGGAHYPSGVNTIMNGALPAPGETMMFNYFQYYESTRLNDSHGRSLDPDFKLNVAAWAPRFAHTWENKVGPFFLASAISLPMTRVDVRAFGRHQVSTGMGDPTLSPLLFYYVNPAGNFFAYFGPDIWVPVGEYDKDRIANNGLNYWSVSPNVMFTWLPSSRWEISGTIYSEFNAENKATNYRSGNSVTIDGAVGYRPFSDMPELKFALQGFALKQFTDDKVDNVSIPGGNRAQAMGLGPQISYDILGGKGGVMVKYQREFAVENRSEGNKFWVEVVFPL</sequence>
<dbReference type="Pfam" id="PF13557">
    <property type="entry name" value="Phenol_MetA_deg"/>
    <property type="match status" value="1"/>
</dbReference>
<dbReference type="AlphaFoldDB" id="A0AAX2DFD9"/>
<accession>A0AAX2DFD9</accession>
<dbReference type="RefSeq" id="WP_081993342.1">
    <property type="nucleotide sequence ID" value="NZ_CAKKMJ010000011.1"/>
</dbReference>
<reference evidence="1 2" key="1">
    <citation type="submission" date="2016-10" db="EMBL/GenBank/DDBJ databases">
        <authorList>
            <person name="Varghese N."/>
            <person name="Submissions S."/>
        </authorList>
    </citation>
    <scope>NUCLEOTIDE SEQUENCE [LARGE SCALE GENOMIC DNA]</scope>
    <source>
        <strain evidence="1 2">DSM 16733</strain>
    </source>
</reference>
<dbReference type="Proteomes" id="UP000183772">
    <property type="component" value="Chromosome I"/>
</dbReference>
<name>A0AAX2DFD9_9PSED</name>